<dbReference type="Proteomes" id="UP000011713">
    <property type="component" value="Unassembled WGS sequence"/>
</dbReference>
<reference evidence="1" key="2">
    <citation type="submission" date="2015-06" db="UniProtKB">
        <authorList>
            <consortium name="EnsemblProtists"/>
        </authorList>
    </citation>
    <scope>IDENTIFICATION</scope>
    <source>
        <strain evidence="1">Emoy2</strain>
    </source>
</reference>
<name>M4B4S4_HYAAE</name>
<dbReference type="EMBL" id="JH598325">
    <property type="status" value="NOT_ANNOTATED_CDS"/>
    <property type="molecule type" value="Genomic_DNA"/>
</dbReference>
<keyword evidence="2" id="KW-1185">Reference proteome</keyword>
<accession>M4B4S4</accession>
<organism evidence="1 2">
    <name type="scientific">Hyaloperonospora arabidopsidis (strain Emoy2)</name>
    <name type="common">Downy mildew agent</name>
    <name type="synonym">Peronospora arabidopsidis</name>
    <dbReference type="NCBI Taxonomy" id="559515"/>
    <lineage>
        <taxon>Eukaryota</taxon>
        <taxon>Sar</taxon>
        <taxon>Stramenopiles</taxon>
        <taxon>Oomycota</taxon>
        <taxon>Peronosporomycetes</taxon>
        <taxon>Peronosporales</taxon>
        <taxon>Peronosporaceae</taxon>
        <taxon>Hyaloperonospora</taxon>
    </lineage>
</organism>
<dbReference type="VEuPathDB" id="FungiDB:HpaG801274"/>
<dbReference type="HOGENOM" id="CLU_2946586_0_0_1"/>
<protein>
    <submittedName>
        <fullName evidence="1">Uncharacterized protein</fullName>
    </submittedName>
</protein>
<sequence>MYMVKIMLERLPYHSAYDSLKSSILYGADPTVYSPEKVRELIRAVAARQMSFAVSAVESA</sequence>
<dbReference type="EnsemblProtists" id="HpaT801274">
    <property type="protein sequence ID" value="HpaP801274"/>
    <property type="gene ID" value="HpaG801274"/>
</dbReference>
<proteinExistence type="predicted"/>
<reference evidence="2" key="1">
    <citation type="journal article" date="2010" name="Science">
        <title>Signatures of adaptation to obligate biotrophy in the Hyaloperonospora arabidopsidis genome.</title>
        <authorList>
            <person name="Baxter L."/>
            <person name="Tripathy S."/>
            <person name="Ishaque N."/>
            <person name="Boot N."/>
            <person name="Cabral A."/>
            <person name="Kemen E."/>
            <person name="Thines M."/>
            <person name="Ah-Fong A."/>
            <person name="Anderson R."/>
            <person name="Badejoko W."/>
            <person name="Bittner-Eddy P."/>
            <person name="Boore J.L."/>
            <person name="Chibucos M.C."/>
            <person name="Coates M."/>
            <person name="Dehal P."/>
            <person name="Delehaunty K."/>
            <person name="Dong S."/>
            <person name="Downton P."/>
            <person name="Dumas B."/>
            <person name="Fabro G."/>
            <person name="Fronick C."/>
            <person name="Fuerstenberg S.I."/>
            <person name="Fulton L."/>
            <person name="Gaulin E."/>
            <person name="Govers F."/>
            <person name="Hughes L."/>
            <person name="Humphray S."/>
            <person name="Jiang R.H."/>
            <person name="Judelson H."/>
            <person name="Kamoun S."/>
            <person name="Kyung K."/>
            <person name="Meijer H."/>
            <person name="Minx P."/>
            <person name="Morris P."/>
            <person name="Nelson J."/>
            <person name="Phuntumart V."/>
            <person name="Qutob D."/>
            <person name="Rehmany A."/>
            <person name="Rougon-Cardoso A."/>
            <person name="Ryden P."/>
            <person name="Torto-Alalibo T."/>
            <person name="Studholme D."/>
            <person name="Wang Y."/>
            <person name="Win J."/>
            <person name="Wood J."/>
            <person name="Clifton S.W."/>
            <person name="Rogers J."/>
            <person name="Van den Ackerveken G."/>
            <person name="Jones J.D."/>
            <person name="McDowell J.M."/>
            <person name="Beynon J."/>
            <person name="Tyler B.M."/>
        </authorList>
    </citation>
    <scope>NUCLEOTIDE SEQUENCE [LARGE SCALE GENOMIC DNA]</scope>
    <source>
        <strain evidence="2">Emoy2</strain>
    </source>
</reference>
<dbReference type="InParanoid" id="M4B4S4"/>
<evidence type="ECO:0000313" key="2">
    <source>
        <dbReference type="Proteomes" id="UP000011713"/>
    </source>
</evidence>
<dbReference type="AlphaFoldDB" id="M4B4S4"/>
<evidence type="ECO:0000313" key="1">
    <source>
        <dbReference type="EnsemblProtists" id="HpaP801274"/>
    </source>
</evidence>